<name>A0A0D2IJI8_9EURO</name>
<sequence>MPLWRIFTHPETFNHSQRAGIAKAVTDLYVSYSLPAFYVNVIFVNVDEEDVWVGGESKSNFVRIVIEQIARSMSPPDTEEGRKARRSWMDRINGVLRPYILGRKELDWELHIYETPRDLWRIQGLDPPPSFSDEEKLWFEQNKPIPYY</sequence>
<dbReference type="InterPro" id="IPR028116">
    <property type="entry name" value="Cis-CaaD-like"/>
</dbReference>
<dbReference type="RefSeq" id="XP_013270552.1">
    <property type="nucleotide sequence ID" value="XM_013415098.1"/>
</dbReference>
<dbReference type="Proteomes" id="UP000053617">
    <property type="component" value="Unassembled WGS sequence"/>
</dbReference>
<evidence type="ECO:0000313" key="3">
    <source>
        <dbReference type="Proteomes" id="UP000053617"/>
    </source>
</evidence>
<dbReference type="AlphaFoldDB" id="A0A0D2IJI8"/>
<gene>
    <name evidence="2" type="ORF">Z518_06968</name>
</gene>
<evidence type="ECO:0000313" key="2">
    <source>
        <dbReference type="EMBL" id="KIX03416.1"/>
    </source>
</evidence>
<reference evidence="2 3" key="1">
    <citation type="submission" date="2015-01" db="EMBL/GenBank/DDBJ databases">
        <title>The Genome Sequence of Rhinocladiella mackenzie CBS 650.93.</title>
        <authorList>
            <consortium name="The Broad Institute Genomics Platform"/>
            <person name="Cuomo C."/>
            <person name="de Hoog S."/>
            <person name="Gorbushina A."/>
            <person name="Stielow B."/>
            <person name="Teixiera M."/>
            <person name="Abouelleil A."/>
            <person name="Chapman S.B."/>
            <person name="Priest M."/>
            <person name="Young S.K."/>
            <person name="Wortman J."/>
            <person name="Nusbaum C."/>
            <person name="Birren B."/>
        </authorList>
    </citation>
    <scope>NUCLEOTIDE SEQUENCE [LARGE SCALE GENOMIC DNA]</scope>
    <source>
        <strain evidence="2 3">CBS 650.93</strain>
    </source>
</reference>
<dbReference type="HOGENOM" id="CLU_113367_0_0_1"/>
<dbReference type="EMBL" id="KN847479">
    <property type="protein sequence ID" value="KIX03416.1"/>
    <property type="molecule type" value="Genomic_DNA"/>
</dbReference>
<proteinExistence type="predicted"/>
<dbReference type="GeneID" id="25295039"/>
<keyword evidence="3" id="KW-1185">Reference proteome</keyword>
<evidence type="ECO:0000259" key="1">
    <source>
        <dbReference type="Pfam" id="PF14832"/>
    </source>
</evidence>
<dbReference type="InterPro" id="IPR014347">
    <property type="entry name" value="Tautomerase/MIF_sf"/>
</dbReference>
<dbReference type="Gene3D" id="3.30.429.10">
    <property type="entry name" value="Macrophage Migration Inhibitory Factor"/>
    <property type="match status" value="1"/>
</dbReference>
<accession>A0A0D2IJI8</accession>
<protein>
    <submittedName>
        <fullName evidence="2">Rhinocladiella mackenziei CBS 650.93 unplaced genomic scaffold supercont1.5, whole genome shotgun sequence</fullName>
    </submittedName>
</protein>
<organism evidence="2 3">
    <name type="scientific">Rhinocladiella mackenziei CBS 650.93</name>
    <dbReference type="NCBI Taxonomy" id="1442369"/>
    <lineage>
        <taxon>Eukaryota</taxon>
        <taxon>Fungi</taxon>
        <taxon>Dikarya</taxon>
        <taxon>Ascomycota</taxon>
        <taxon>Pezizomycotina</taxon>
        <taxon>Eurotiomycetes</taxon>
        <taxon>Chaetothyriomycetidae</taxon>
        <taxon>Chaetothyriales</taxon>
        <taxon>Herpotrichiellaceae</taxon>
        <taxon>Rhinocladiella</taxon>
    </lineage>
</organism>
<dbReference type="VEuPathDB" id="FungiDB:Z518_06968"/>
<dbReference type="Pfam" id="PF14832">
    <property type="entry name" value="Tautomerase_3"/>
    <property type="match status" value="1"/>
</dbReference>
<dbReference type="OrthoDB" id="2129288at2759"/>
<feature type="domain" description="Tautomerase cis-CaaD-like" evidence="1">
    <location>
        <begin position="1"/>
        <end position="143"/>
    </location>
</feature>